<gene>
    <name evidence="2" type="ORF">SK3146_00876</name>
</gene>
<dbReference type="Pfam" id="PF20720">
    <property type="entry name" value="nSTAND3"/>
    <property type="match status" value="1"/>
</dbReference>
<keyword evidence="3" id="KW-1185">Reference proteome</keyword>
<name>A0ABY4RHV9_9BACL</name>
<sequence length="759" mass="89894">MERKISTSLRLFSKGRDGGIDLTDNTYTHNIIVQVKHYIRSSYSNLRTSLRKEIEKVRKLHPNQYYICCGMELTDSNIREIYKMFSDFMTTDKNIVTLNEIDEFLQNQENTDIVRKHHKLWLYSSKILNEIYNQNIFIDCETLLCDINEDSDFFVPTKIYEACVDHLEQNGLLMITGGPGVGKTITSKMLVLYFATQGYRVRYTTNGDIANIKDSLSLEKDQKEIVLLDDCLGQHYFKMKQTQENELLSLIKYIKLSKNKKLILNSRITIFNEAKERSTEFNIFFEQKKIKNHTINMDEITPLEKAKIFYNHLKFKNIPIDYYNSIRENKQYLKIIQHKNYTPRIIEHVTYEHNYLKVQAAMYFNYIFEALTNPNDIWKNEFEQRLQSIDRAFLSTLYSLTDTNVDYDILKKCFYKRLSRMKNIDFTLDNWSLVLSRLNQSIINIIDLKGKKRVGVINPSVNDYLKIVFMNNLLELGEVRNSISYFIQFERCYPKEELPHIYHQLIVSEKINEIEFVSMHQKNYFVTAQICQNSIKNINYKEIISDYFNYSYCNSYPTNWLTHFEIIDTLLNDELYLFYSIELLINKKGNIENLIGHLNLDELIFTISLLDDFYKINDMEFLWFRLLCKEMIDNTVMDYIENINTSDYCDNYDISELITANTRTYWTRGDVEEYIDKDSAVSALEKKISEEIENEIKEKLSLLDEGLINTLSLPESYSLNTTEIENAIDSYLREITYDNSSRSRSSESFVSEIEAIFER</sequence>
<dbReference type="InterPro" id="IPR027417">
    <property type="entry name" value="P-loop_NTPase"/>
</dbReference>
<dbReference type="Gene3D" id="3.40.50.300">
    <property type="entry name" value="P-loop containing nucleotide triphosphate hydrolases"/>
    <property type="match status" value="1"/>
</dbReference>
<dbReference type="EMBL" id="CP027059">
    <property type="protein sequence ID" value="UQZ81720.1"/>
    <property type="molecule type" value="Genomic_DNA"/>
</dbReference>
<evidence type="ECO:0000259" key="1">
    <source>
        <dbReference type="Pfam" id="PF20720"/>
    </source>
</evidence>
<dbReference type="InterPro" id="IPR049050">
    <property type="entry name" value="nSTAND3"/>
</dbReference>
<organism evidence="2 3">
    <name type="scientific">Paenibacillus konkukensis</name>
    <dbReference type="NCBI Taxonomy" id="2020716"/>
    <lineage>
        <taxon>Bacteria</taxon>
        <taxon>Bacillati</taxon>
        <taxon>Bacillota</taxon>
        <taxon>Bacilli</taxon>
        <taxon>Bacillales</taxon>
        <taxon>Paenibacillaceae</taxon>
        <taxon>Paenibacillus</taxon>
    </lineage>
</organism>
<dbReference type="CDD" id="cd01983">
    <property type="entry name" value="SIMIBI"/>
    <property type="match status" value="1"/>
</dbReference>
<feature type="domain" description="Novel STAND NTPase 3" evidence="1">
    <location>
        <begin position="154"/>
        <end position="315"/>
    </location>
</feature>
<protein>
    <recommendedName>
        <fullName evidence="1">Novel STAND NTPase 3 domain-containing protein</fullName>
    </recommendedName>
</protein>
<accession>A0ABY4RHV9</accession>
<proteinExistence type="predicted"/>
<evidence type="ECO:0000313" key="3">
    <source>
        <dbReference type="Proteomes" id="UP001057134"/>
    </source>
</evidence>
<evidence type="ECO:0000313" key="2">
    <source>
        <dbReference type="EMBL" id="UQZ81720.1"/>
    </source>
</evidence>
<reference evidence="2" key="2">
    <citation type="journal article" date="2021" name="J Anim Sci Technol">
        <title>Complete genome sequence of Paenibacillus konkukensis sp. nov. SK3146 as a potential probiotic strain.</title>
        <authorList>
            <person name="Jung H.I."/>
            <person name="Park S."/>
            <person name="Niu K.M."/>
            <person name="Lee S.W."/>
            <person name="Kothari D."/>
            <person name="Yi K.J."/>
            <person name="Kim S.K."/>
        </authorList>
    </citation>
    <scope>NUCLEOTIDE SEQUENCE</scope>
    <source>
        <strain evidence="2">SK3146</strain>
    </source>
</reference>
<dbReference type="Proteomes" id="UP001057134">
    <property type="component" value="Chromosome"/>
</dbReference>
<dbReference type="SUPFAM" id="SSF52540">
    <property type="entry name" value="P-loop containing nucleoside triphosphate hydrolases"/>
    <property type="match status" value="1"/>
</dbReference>
<reference evidence="2" key="1">
    <citation type="submission" date="2018-02" db="EMBL/GenBank/DDBJ databases">
        <authorList>
            <person name="Kim S.-K."/>
            <person name="Jung H.-I."/>
            <person name="Lee S.-W."/>
        </authorList>
    </citation>
    <scope>NUCLEOTIDE SEQUENCE</scope>
    <source>
        <strain evidence="2">SK3146</strain>
    </source>
</reference>